<accession>A0A2K3NJ09</accession>
<dbReference type="EMBL" id="ASHM01009571">
    <property type="protein sequence ID" value="PNY17677.1"/>
    <property type="molecule type" value="Genomic_DNA"/>
</dbReference>
<dbReference type="GO" id="GO:0004523">
    <property type="term" value="F:RNA-DNA hybrid ribonuclease activity"/>
    <property type="evidence" value="ECO:0007669"/>
    <property type="project" value="InterPro"/>
</dbReference>
<dbReference type="AlphaFoldDB" id="A0A2K3NJ09"/>
<evidence type="ECO:0000313" key="3">
    <source>
        <dbReference type="EMBL" id="PNY03042.1"/>
    </source>
</evidence>
<dbReference type="PANTHER" id="PTHR47074">
    <property type="entry name" value="BNAC02G40300D PROTEIN"/>
    <property type="match status" value="1"/>
</dbReference>
<dbReference type="CDD" id="cd06222">
    <property type="entry name" value="RNase_H_like"/>
    <property type="match status" value="1"/>
</dbReference>
<name>A0A2K3NJ09_TRIPR</name>
<reference evidence="3 5" key="2">
    <citation type="journal article" date="2017" name="Front. Plant Sci.">
        <title>Gene Classification and Mining of Molecular Markers Useful in Red Clover (Trifolium pratense) Breeding.</title>
        <authorList>
            <person name="Istvanek J."/>
            <person name="Dluhosova J."/>
            <person name="Dluhos P."/>
            <person name="Patkova L."/>
            <person name="Nedelnik J."/>
            <person name="Repkova J."/>
        </authorList>
    </citation>
    <scope>NUCLEOTIDE SEQUENCE [LARGE SCALE GENOMIC DNA]</scope>
    <source>
        <strain evidence="5">cv. Tatra</strain>
        <tissue evidence="3">Young leaves</tissue>
    </source>
</reference>
<dbReference type="Pfam" id="PF13456">
    <property type="entry name" value="RVT_3"/>
    <property type="match status" value="1"/>
</dbReference>
<evidence type="ECO:0000313" key="2">
    <source>
        <dbReference type="EMBL" id="PNX72192.1"/>
    </source>
</evidence>
<dbReference type="EMBL" id="ASHM01022132">
    <property type="protein sequence ID" value="PNY03042.1"/>
    <property type="molecule type" value="Genomic_DNA"/>
</dbReference>
<dbReference type="InterPro" id="IPR036397">
    <property type="entry name" value="RNaseH_sf"/>
</dbReference>
<dbReference type="InterPro" id="IPR002156">
    <property type="entry name" value="RNaseH_domain"/>
</dbReference>
<dbReference type="PANTHER" id="PTHR47074:SF48">
    <property type="entry name" value="POLYNUCLEOTIDYL TRANSFERASE, RIBONUCLEASE H-LIKE SUPERFAMILY PROTEIN"/>
    <property type="match status" value="1"/>
</dbReference>
<protein>
    <recommendedName>
        <fullName evidence="1">RNase H type-1 domain-containing protein</fullName>
    </recommendedName>
</protein>
<dbReference type="Proteomes" id="UP000236291">
    <property type="component" value="Unassembled WGS sequence"/>
</dbReference>
<dbReference type="GO" id="GO:0003676">
    <property type="term" value="F:nucleic acid binding"/>
    <property type="evidence" value="ECO:0007669"/>
    <property type="project" value="InterPro"/>
</dbReference>
<comment type="caution">
    <text evidence="3">The sequence shown here is derived from an EMBL/GenBank/DDBJ whole genome shotgun (WGS) entry which is preliminary data.</text>
</comment>
<dbReference type="EMBL" id="ASHM01024331">
    <property type="protein sequence ID" value="PNX72192.1"/>
    <property type="molecule type" value="Genomic_DNA"/>
</dbReference>
<evidence type="ECO:0000259" key="1">
    <source>
        <dbReference type="Pfam" id="PF13456"/>
    </source>
</evidence>
<dbReference type="InterPro" id="IPR052929">
    <property type="entry name" value="RNase_H-like_EbsB-rel"/>
</dbReference>
<evidence type="ECO:0000313" key="5">
    <source>
        <dbReference type="Proteomes" id="UP000236291"/>
    </source>
</evidence>
<reference evidence="3 5" key="1">
    <citation type="journal article" date="2014" name="Am. J. Bot.">
        <title>Genome assembly and annotation for red clover (Trifolium pratense; Fabaceae).</title>
        <authorList>
            <person name="Istvanek J."/>
            <person name="Jaros M."/>
            <person name="Krenek A."/>
            <person name="Repkova J."/>
        </authorList>
    </citation>
    <scope>NUCLEOTIDE SEQUENCE [LARGE SCALE GENOMIC DNA]</scope>
    <source>
        <strain evidence="5">cv. Tatra</strain>
        <tissue evidence="3">Young leaves</tissue>
    </source>
</reference>
<gene>
    <name evidence="4" type="ORF">L195_g014425</name>
    <name evidence="3" type="ORF">L195_g026365</name>
    <name evidence="2" type="ORF">L195_g028082</name>
</gene>
<dbReference type="Gene3D" id="3.30.420.10">
    <property type="entry name" value="Ribonuclease H-like superfamily/Ribonuclease H"/>
    <property type="match status" value="1"/>
</dbReference>
<proteinExistence type="predicted"/>
<organism evidence="3 5">
    <name type="scientific">Trifolium pratense</name>
    <name type="common">Red clover</name>
    <dbReference type="NCBI Taxonomy" id="57577"/>
    <lineage>
        <taxon>Eukaryota</taxon>
        <taxon>Viridiplantae</taxon>
        <taxon>Streptophyta</taxon>
        <taxon>Embryophyta</taxon>
        <taxon>Tracheophyta</taxon>
        <taxon>Spermatophyta</taxon>
        <taxon>Magnoliopsida</taxon>
        <taxon>eudicotyledons</taxon>
        <taxon>Gunneridae</taxon>
        <taxon>Pentapetalae</taxon>
        <taxon>rosids</taxon>
        <taxon>fabids</taxon>
        <taxon>Fabales</taxon>
        <taxon>Fabaceae</taxon>
        <taxon>Papilionoideae</taxon>
        <taxon>50 kb inversion clade</taxon>
        <taxon>NPAAA clade</taxon>
        <taxon>Hologalegina</taxon>
        <taxon>IRL clade</taxon>
        <taxon>Trifolieae</taxon>
        <taxon>Trifolium</taxon>
    </lineage>
</organism>
<evidence type="ECO:0000313" key="4">
    <source>
        <dbReference type="EMBL" id="PNY17677.1"/>
    </source>
</evidence>
<feature type="domain" description="RNase H type-1" evidence="1">
    <location>
        <begin position="35"/>
        <end position="119"/>
    </location>
</feature>
<dbReference type="InterPro" id="IPR044730">
    <property type="entry name" value="RNase_H-like_dom_plant"/>
</dbReference>
<sequence>MTTIGAIWPLKNLMFQLKMSLSSNTLVQACTLCFPHVAHDVEYEASALHVALQIAVESGYAQVNFESDCQAVVIAITNSDVYVNELGVILTSCRSLISSNASYNLAFIRRQANRVTHNLS</sequence>